<dbReference type="RefSeq" id="WP_340271231.1">
    <property type="nucleotide sequence ID" value="NZ_JBBEOG010000010.1"/>
</dbReference>
<gene>
    <name evidence="10" type="ORF">ACFPJ6_16025</name>
</gene>
<feature type="signal peptide" evidence="8">
    <location>
        <begin position="1"/>
        <end position="21"/>
    </location>
</feature>
<dbReference type="InterPro" id="IPR036465">
    <property type="entry name" value="vWFA_dom_sf"/>
</dbReference>
<dbReference type="SUPFAM" id="SSF53300">
    <property type="entry name" value="vWA-like"/>
    <property type="match status" value="1"/>
</dbReference>
<dbReference type="EMBL" id="JBHSLD010000015">
    <property type="protein sequence ID" value="MFC5382275.1"/>
    <property type="molecule type" value="Genomic_DNA"/>
</dbReference>
<evidence type="ECO:0000256" key="5">
    <source>
        <dbReference type="ARBA" id="ARBA00023136"/>
    </source>
</evidence>
<protein>
    <submittedName>
        <fullName evidence="10">Type II secretion system F family protein</fullName>
    </submittedName>
</protein>
<feature type="compositionally biased region" description="Low complexity" evidence="6">
    <location>
        <begin position="412"/>
        <end position="426"/>
    </location>
</feature>
<feature type="domain" description="VWFA" evidence="9">
    <location>
        <begin position="97"/>
        <end position="268"/>
    </location>
</feature>
<dbReference type="InterPro" id="IPR018076">
    <property type="entry name" value="T2SS_GspF_dom"/>
</dbReference>
<feature type="compositionally biased region" description="Polar residues" evidence="6">
    <location>
        <begin position="325"/>
        <end position="335"/>
    </location>
</feature>
<dbReference type="PANTHER" id="PTHR35007">
    <property type="entry name" value="INTEGRAL MEMBRANE PROTEIN-RELATED"/>
    <property type="match status" value="1"/>
</dbReference>
<feature type="region of interest" description="Disordered" evidence="6">
    <location>
        <begin position="385"/>
        <end position="426"/>
    </location>
</feature>
<dbReference type="Gene3D" id="1.20.81.30">
    <property type="entry name" value="Type II secretion system (T2SS), domain F"/>
    <property type="match status" value="1"/>
</dbReference>
<keyword evidence="2" id="KW-1003">Cell membrane</keyword>
<evidence type="ECO:0000256" key="4">
    <source>
        <dbReference type="ARBA" id="ARBA00022989"/>
    </source>
</evidence>
<evidence type="ECO:0000256" key="3">
    <source>
        <dbReference type="ARBA" id="ARBA00022692"/>
    </source>
</evidence>
<evidence type="ECO:0000256" key="7">
    <source>
        <dbReference type="SAM" id="Phobius"/>
    </source>
</evidence>
<keyword evidence="8" id="KW-0732">Signal</keyword>
<sequence length="696" mass="71490">MRRAVALLLGALAALAGPVLGVAPAGATTAPVDAGATISQPRVEGGDLLLSFSTAQGSGAGFDPDSVEVGLRPLGADSEPVPLPDRVVRSAEQVERTVVLVVDTSGSLREDDGIEAVREAALGFLEQVDDAVEVGLVTFGQPPEVVSPPTTDRAALVTALEDVEAAGGTALNDAVVRATRLLPDTGTNRLLVLTDGRDESAADDGSPGSFFNAAQAATEVEASGAQVVPIAFTDRADTDRLAFLAGVPESAVVDAADDAQLAAAFDAVAESLAQDVAVQVPIPRDLLGRTVEIVVTATVDGRRVADSAVLRLVPAAGSDDDPETEPSTGPTTDATGPSAVAAPFVVRDVAAPPAPRADPLVVTAAAAAVGAALLVAALATGRLARAGSTPEARRRRSLAAHGVQPLVEHTPPRGTTATGAPTGHTLLGDSAVARGAVELADRVVRRRPATARLAADLEAANLPLRPGEWLILQVLAAAGSAVLLLVLSAGAPLAAVLGLVLGLAGPPLYLSVRKARRRRAFVQALPDTLGLMASGLRAGFSVPQAMESVVREGQEPLRGELNRALVEARLGVPPEDALEHVADRMQSQDFRWVVMSMRIQREVGGNLSEVLDTVGATIRERARLQRQVDALSAEGRLSAWIIGVLPVVFTVYLSIAQPEYLRPLVAGPLGLGLLGVGGVLFALGVLGLRWATRVDV</sequence>
<dbReference type="CDD" id="cd00198">
    <property type="entry name" value="vWFA"/>
    <property type="match status" value="1"/>
</dbReference>
<evidence type="ECO:0000256" key="1">
    <source>
        <dbReference type="ARBA" id="ARBA00004651"/>
    </source>
</evidence>
<dbReference type="SMART" id="SM00327">
    <property type="entry name" value="VWA"/>
    <property type="match status" value="1"/>
</dbReference>
<evidence type="ECO:0000256" key="6">
    <source>
        <dbReference type="SAM" id="MobiDB-lite"/>
    </source>
</evidence>
<dbReference type="Gene3D" id="3.40.50.410">
    <property type="entry name" value="von Willebrand factor, type A domain"/>
    <property type="match status" value="1"/>
</dbReference>
<feature type="transmembrane region" description="Helical" evidence="7">
    <location>
        <begin position="493"/>
        <end position="512"/>
    </location>
</feature>
<evidence type="ECO:0000313" key="10">
    <source>
        <dbReference type="EMBL" id="MFC5382275.1"/>
    </source>
</evidence>
<keyword evidence="11" id="KW-1185">Reference proteome</keyword>
<dbReference type="Pfam" id="PF00482">
    <property type="entry name" value="T2SSF"/>
    <property type="match status" value="1"/>
</dbReference>
<dbReference type="InterPro" id="IPR042094">
    <property type="entry name" value="T2SS_GspF_sf"/>
</dbReference>
<comment type="subcellular location">
    <subcellularLocation>
        <location evidence="1">Cell membrane</location>
        <topology evidence="1">Multi-pass membrane protein</topology>
    </subcellularLocation>
</comment>
<feature type="transmembrane region" description="Helical" evidence="7">
    <location>
        <begin position="637"/>
        <end position="657"/>
    </location>
</feature>
<dbReference type="Proteomes" id="UP001596122">
    <property type="component" value="Unassembled WGS sequence"/>
</dbReference>
<dbReference type="InterPro" id="IPR002035">
    <property type="entry name" value="VWF_A"/>
</dbReference>
<comment type="caution">
    <text evidence="10">The sequence shown here is derived from an EMBL/GenBank/DDBJ whole genome shotgun (WGS) entry which is preliminary data.</text>
</comment>
<organism evidence="10 11">
    <name type="scientific">Aquipuribacter nitratireducens</name>
    <dbReference type="NCBI Taxonomy" id="650104"/>
    <lineage>
        <taxon>Bacteria</taxon>
        <taxon>Bacillati</taxon>
        <taxon>Actinomycetota</taxon>
        <taxon>Actinomycetes</taxon>
        <taxon>Micrococcales</taxon>
        <taxon>Intrasporangiaceae</taxon>
        <taxon>Aquipuribacter</taxon>
    </lineage>
</organism>
<accession>A0ABW0GSQ7</accession>
<feature type="transmembrane region" description="Helical" evidence="7">
    <location>
        <begin position="469"/>
        <end position="487"/>
    </location>
</feature>
<keyword evidence="4 7" id="KW-1133">Transmembrane helix</keyword>
<feature type="region of interest" description="Disordered" evidence="6">
    <location>
        <begin position="314"/>
        <end position="338"/>
    </location>
</feature>
<evidence type="ECO:0000313" key="11">
    <source>
        <dbReference type="Proteomes" id="UP001596122"/>
    </source>
</evidence>
<reference evidence="11" key="1">
    <citation type="journal article" date="2019" name="Int. J. Syst. Evol. Microbiol.">
        <title>The Global Catalogue of Microorganisms (GCM) 10K type strain sequencing project: providing services to taxonomists for standard genome sequencing and annotation.</title>
        <authorList>
            <consortium name="The Broad Institute Genomics Platform"/>
            <consortium name="The Broad Institute Genome Sequencing Center for Infectious Disease"/>
            <person name="Wu L."/>
            <person name="Ma J."/>
        </authorList>
    </citation>
    <scope>NUCLEOTIDE SEQUENCE [LARGE SCALE GENOMIC DNA]</scope>
    <source>
        <strain evidence="11">CCUG 43114</strain>
    </source>
</reference>
<feature type="transmembrane region" description="Helical" evidence="7">
    <location>
        <begin position="360"/>
        <end position="384"/>
    </location>
</feature>
<feature type="chain" id="PRO_5047146576" evidence="8">
    <location>
        <begin position="22"/>
        <end position="696"/>
    </location>
</feature>
<dbReference type="PANTHER" id="PTHR35007:SF1">
    <property type="entry name" value="PILUS ASSEMBLY PROTEIN"/>
    <property type="match status" value="1"/>
</dbReference>
<evidence type="ECO:0000256" key="2">
    <source>
        <dbReference type="ARBA" id="ARBA00022475"/>
    </source>
</evidence>
<dbReference type="Pfam" id="PF13519">
    <property type="entry name" value="VWA_2"/>
    <property type="match status" value="1"/>
</dbReference>
<feature type="transmembrane region" description="Helical" evidence="7">
    <location>
        <begin position="669"/>
        <end position="691"/>
    </location>
</feature>
<dbReference type="PROSITE" id="PS50234">
    <property type="entry name" value="VWFA"/>
    <property type="match status" value="1"/>
</dbReference>
<name>A0ABW0GSQ7_9MICO</name>
<evidence type="ECO:0000259" key="9">
    <source>
        <dbReference type="PROSITE" id="PS50234"/>
    </source>
</evidence>
<evidence type="ECO:0000256" key="8">
    <source>
        <dbReference type="SAM" id="SignalP"/>
    </source>
</evidence>
<proteinExistence type="predicted"/>
<keyword evidence="5 7" id="KW-0472">Membrane</keyword>
<keyword evidence="3 7" id="KW-0812">Transmembrane</keyword>